<gene>
    <name evidence="2" type="ORF">PTE30175_01500</name>
</gene>
<feature type="region of interest" description="Disordered" evidence="1">
    <location>
        <begin position="151"/>
        <end position="171"/>
    </location>
</feature>
<evidence type="ECO:0000313" key="2">
    <source>
        <dbReference type="EMBL" id="VVD89942.1"/>
    </source>
</evidence>
<dbReference type="Proteomes" id="UP000414233">
    <property type="component" value="Unassembled WGS sequence"/>
</dbReference>
<name>A0A5E4TRU7_9BURK</name>
<evidence type="ECO:0000313" key="3">
    <source>
        <dbReference type="Proteomes" id="UP000414233"/>
    </source>
</evidence>
<evidence type="ECO:0000256" key="1">
    <source>
        <dbReference type="SAM" id="MobiDB-lite"/>
    </source>
</evidence>
<dbReference type="AlphaFoldDB" id="A0A5E4TRU7"/>
<feature type="compositionally biased region" description="Polar residues" evidence="1">
    <location>
        <begin position="152"/>
        <end position="163"/>
    </location>
</feature>
<organism evidence="2 3">
    <name type="scientific">Pandoraea terrae</name>
    <dbReference type="NCBI Taxonomy" id="1537710"/>
    <lineage>
        <taxon>Bacteria</taxon>
        <taxon>Pseudomonadati</taxon>
        <taxon>Pseudomonadota</taxon>
        <taxon>Betaproteobacteria</taxon>
        <taxon>Burkholderiales</taxon>
        <taxon>Burkholderiaceae</taxon>
        <taxon>Pandoraea</taxon>
    </lineage>
</organism>
<proteinExistence type="predicted"/>
<sequence length="171" mass="17661">MENMTNKSVSEVRADVRLKRPRRSAWPRNVGIGRLQDAAALRIVGGLAVLALAACAPLSGPPSSAGLASAGAKTPPARDIMTFALPPDALGAHDPQLTAVLGKAGALAAAQKQPATILVTALGQDFRYINQALWNGVPAPHAANVRLENRTAGPNQPYTVTIKTSDKGSGT</sequence>
<dbReference type="EMBL" id="CABPRZ010000005">
    <property type="protein sequence ID" value="VVD89942.1"/>
    <property type="molecule type" value="Genomic_DNA"/>
</dbReference>
<accession>A0A5E4TRU7</accession>
<protein>
    <submittedName>
        <fullName evidence="2">Uncharacterized protein</fullName>
    </submittedName>
</protein>
<reference evidence="2 3" key="1">
    <citation type="submission" date="2019-08" db="EMBL/GenBank/DDBJ databases">
        <authorList>
            <person name="Peeters C."/>
        </authorList>
    </citation>
    <scope>NUCLEOTIDE SEQUENCE [LARGE SCALE GENOMIC DNA]</scope>
    <source>
        <strain evidence="2 3">LMG 30175</strain>
    </source>
</reference>
<keyword evidence="3" id="KW-1185">Reference proteome</keyword>